<dbReference type="InterPro" id="IPR050312">
    <property type="entry name" value="IolE/XylAMocC-like"/>
</dbReference>
<dbReference type="PROSITE" id="PS51318">
    <property type="entry name" value="TAT"/>
    <property type="match status" value="1"/>
</dbReference>
<evidence type="ECO:0000313" key="4">
    <source>
        <dbReference type="Proteomes" id="UP000256373"/>
    </source>
</evidence>
<gene>
    <name evidence="3" type="ORF">DSL64_11125</name>
</gene>
<dbReference type="InterPro" id="IPR036237">
    <property type="entry name" value="Xyl_isomerase-like_sf"/>
</dbReference>
<dbReference type="InterPro" id="IPR019546">
    <property type="entry name" value="TAT_signal_bac_arc"/>
</dbReference>
<dbReference type="EMBL" id="QNUL01000006">
    <property type="protein sequence ID" value="REA62192.1"/>
    <property type="molecule type" value="Genomic_DNA"/>
</dbReference>
<evidence type="ECO:0000313" key="3">
    <source>
        <dbReference type="EMBL" id="REA62192.1"/>
    </source>
</evidence>
<dbReference type="GO" id="GO:0016853">
    <property type="term" value="F:isomerase activity"/>
    <property type="evidence" value="ECO:0007669"/>
    <property type="project" value="UniProtKB-KW"/>
</dbReference>
<dbReference type="InterPro" id="IPR013022">
    <property type="entry name" value="Xyl_isomerase-like_TIM-brl"/>
</dbReference>
<keyword evidence="4" id="KW-1185">Reference proteome</keyword>
<dbReference type="PANTHER" id="PTHR12110:SF21">
    <property type="entry name" value="XYLOSE ISOMERASE-LIKE TIM BARREL DOMAIN-CONTAINING PROTEIN"/>
    <property type="match status" value="1"/>
</dbReference>
<dbReference type="Pfam" id="PF01261">
    <property type="entry name" value="AP_endonuc_2"/>
    <property type="match status" value="1"/>
</dbReference>
<sequence>MSIKTTDTSRRNFLKTSSALAAGLAASPALFAEGLSLESGKPKGISLGVFASYDHAKYLRDLGYTYIEESVGGFLLPKDGETGFNNNLHTLHELKFPIWSYVVLLPGDLKTVGPNADHEGVLARTELALKRAKAAGSDYIVFGSGGARTIPEGFDREKAWEQHIAVTKKMAPFAEKYGVTIAIEPLNRGETNLINSLAEGVRVVEAVKSPRVKLLCDIYHMLKEDESPDEIVKYGKHIVHCHIAEKEDRTPPGVKGDDFRPYLSALKKIGYNGGLSIECFKYTDFDREIKAGIAVLKKQLSEV</sequence>
<protein>
    <submittedName>
        <fullName evidence="3">Sugar phosphate isomerase/epimerase</fullName>
    </submittedName>
</protein>
<reference evidence="3 4" key="1">
    <citation type="submission" date="2018-07" db="EMBL/GenBank/DDBJ databases">
        <title>Dyadobacter roseus sp. nov., isolated from rose rhizosphere soil.</title>
        <authorList>
            <person name="Chen L."/>
        </authorList>
    </citation>
    <scope>NUCLEOTIDE SEQUENCE [LARGE SCALE GENOMIC DNA]</scope>
    <source>
        <strain evidence="3 4">RS19</strain>
    </source>
</reference>
<dbReference type="OrthoDB" id="9814946at2"/>
<dbReference type="PANTHER" id="PTHR12110">
    <property type="entry name" value="HYDROXYPYRUVATE ISOMERASE"/>
    <property type="match status" value="1"/>
</dbReference>
<dbReference type="InterPro" id="IPR006311">
    <property type="entry name" value="TAT_signal"/>
</dbReference>
<feature type="signal peptide" evidence="1">
    <location>
        <begin position="1"/>
        <end position="31"/>
    </location>
</feature>
<keyword evidence="3" id="KW-0413">Isomerase</keyword>
<evidence type="ECO:0000259" key="2">
    <source>
        <dbReference type="Pfam" id="PF01261"/>
    </source>
</evidence>
<feature type="chain" id="PRO_5017754308" evidence="1">
    <location>
        <begin position="32"/>
        <end position="303"/>
    </location>
</feature>
<dbReference type="RefSeq" id="WP_115830904.1">
    <property type="nucleotide sequence ID" value="NZ_QNUL01000006.1"/>
</dbReference>
<dbReference type="AlphaFoldDB" id="A0A3D8YCT1"/>
<name>A0A3D8YCT1_9BACT</name>
<dbReference type="Gene3D" id="3.20.20.150">
    <property type="entry name" value="Divalent-metal-dependent TIM barrel enzymes"/>
    <property type="match status" value="1"/>
</dbReference>
<accession>A0A3D8YCT1</accession>
<dbReference type="Proteomes" id="UP000256373">
    <property type="component" value="Unassembled WGS sequence"/>
</dbReference>
<proteinExistence type="predicted"/>
<feature type="domain" description="Xylose isomerase-like TIM barrel" evidence="2">
    <location>
        <begin position="58"/>
        <end position="298"/>
    </location>
</feature>
<evidence type="ECO:0000256" key="1">
    <source>
        <dbReference type="SAM" id="SignalP"/>
    </source>
</evidence>
<dbReference type="NCBIfam" id="TIGR01409">
    <property type="entry name" value="TAT_signal_seq"/>
    <property type="match status" value="1"/>
</dbReference>
<organism evidence="3 4">
    <name type="scientific">Dyadobacter luteus</name>
    <dbReference type="NCBI Taxonomy" id="2259619"/>
    <lineage>
        <taxon>Bacteria</taxon>
        <taxon>Pseudomonadati</taxon>
        <taxon>Bacteroidota</taxon>
        <taxon>Cytophagia</taxon>
        <taxon>Cytophagales</taxon>
        <taxon>Spirosomataceae</taxon>
        <taxon>Dyadobacter</taxon>
    </lineage>
</organism>
<keyword evidence="1" id="KW-0732">Signal</keyword>
<dbReference type="SUPFAM" id="SSF51658">
    <property type="entry name" value="Xylose isomerase-like"/>
    <property type="match status" value="1"/>
</dbReference>
<comment type="caution">
    <text evidence="3">The sequence shown here is derived from an EMBL/GenBank/DDBJ whole genome shotgun (WGS) entry which is preliminary data.</text>
</comment>